<dbReference type="Proteomes" id="UP001595935">
    <property type="component" value="Unassembled WGS sequence"/>
</dbReference>
<gene>
    <name evidence="1" type="ORF">ACFO5S_01460</name>
</gene>
<proteinExistence type="predicted"/>
<name>A0ABV9PAV9_9FLAO</name>
<accession>A0ABV9PAV9</accession>
<dbReference type="RefSeq" id="WP_246522109.1">
    <property type="nucleotide sequence ID" value="NZ_JAGYWA010000001.1"/>
</dbReference>
<comment type="caution">
    <text evidence="1">The sequence shown here is derived from an EMBL/GenBank/DDBJ whole genome shotgun (WGS) entry which is preliminary data.</text>
</comment>
<keyword evidence="2" id="KW-1185">Reference proteome</keyword>
<organism evidence="1 2">
    <name type="scientific">Flavobacterium branchiicola</name>
    <dbReference type="NCBI Taxonomy" id="1114875"/>
    <lineage>
        <taxon>Bacteria</taxon>
        <taxon>Pseudomonadati</taxon>
        <taxon>Bacteroidota</taxon>
        <taxon>Flavobacteriia</taxon>
        <taxon>Flavobacteriales</taxon>
        <taxon>Flavobacteriaceae</taxon>
        <taxon>Flavobacterium</taxon>
    </lineage>
</organism>
<dbReference type="EMBL" id="JBHSGV010000001">
    <property type="protein sequence ID" value="MFC4746095.1"/>
    <property type="molecule type" value="Genomic_DNA"/>
</dbReference>
<evidence type="ECO:0000313" key="2">
    <source>
        <dbReference type="Proteomes" id="UP001595935"/>
    </source>
</evidence>
<protein>
    <submittedName>
        <fullName evidence="1">Uncharacterized protein</fullName>
    </submittedName>
</protein>
<evidence type="ECO:0000313" key="1">
    <source>
        <dbReference type="EMBL" id="MFC4746095.1"/>
    </source>
</evidence>
<reference evidence="2" key="1">
    <citation type="journal article" date="2019" name="Int. J. Syst. Evol. Microbiol.">
        <title>The Global Catalogue of Microorganisms (GCM) 10K type strain sequencing project: providing services to taxonomists for standard genome sequencing and annotation.</title>
        <authorList>
            <consortium name="The Broad Institute Genomics Platform"/>
            <consortium name="The Broad Institute Genome Sequencing Center for Infectious Disease"/>
            <person name="Wu L."/>
            <person name="Ma J."/>
        </authorList>
    </citation>
    <scope>NUCLEOTIDE SEQUENCE [LARGE SCALE GENOMIC DNA]</scope>
    <source>
        <strain evidence="2">WYCCWR 13023</strain>
    </source>
</reference>
<sequence length="99" mass="11392">MSSFIGNQNINARDMNANPLKNINSRIRNKIWTSFGFVSKTYLLEASLKYSEEQEKIFNQMITETEAKDKKAKREAFDKALFASYKGIGVMDFINTVLK</sequence>